<protein>
    <submittedName>
        <fullName evidence="1">Uncharacterized protein</fullName>
    </submittedName>
</protein>
<comment type="caution">
    <text evidence="1">The sequence shown here is derived from an EMBL/GenBank/DDBJ whole genome shotgun (WGS) entry which is preliminary data.</text>
</comment>
<name>A0A4Y2BBL5_ARAVE</name>
<organism evidence="1 2">
    <name type="scientific">Araneus ventricosus</name>
    <name type="common">Orbweaver spider</name>
    <name type="synonym">Epeira ventricosa</name>
    <dbReference type="NCBI Taxonomy" id="182803"/>
    <lineage>
        <taxon>Eukaryota</taxon>
        <taxon>Metazoa</taxon>
        <taxon>Ecdysozoa</taxon>
        <taxon>Arthropoda</taxon>
        <taxon>Chelicerata</taxon>
        <taxon>Arachnida</taxon>
        <taxon>Araneae</taxon>
        <taxon>Araneomorphae</taxon>
        <taxon>Entelegynae</taxon>
        <taxon>Araneoidea</taxon>
        <taxon>Araneidae</taxon>
        <taxon>Araneus</taxon>
    </lineage>
</organism>
<accession>A0A4Y2BBL5</accession>
<gene>
    <name evidence="1" type="ORF">AVEN_32910_1</name>
</gene>
<evidence type="ECO:0000313" key="1">
    <source>
        <dbReference type="EMBL" id="GBL88686.1"/>
    </source>
</evidence>
<keyword evidence="2" id="KW-1185">Reference proteome</keyword>
<evidence type="ECO:0000313" key="2">
    <source>
        <dbReference type="Proteomes" id="UP000499080"/>
    </source>
</evidence>
<reference evidence="1 2" key="1">
    <citation type="journal article" date="2019" name="Sci. Rep.">
        <title>Orb-weaving spider Araneus ventricosus genome elucidates the spidroin gene catalogue.</title>
        <authorList>
            <person name="Kono N."/>
            <person name="Nakamura H."/>
            <person name="Ohtoshi R."/>
            <person name="Moran D.A.P."/>
            <person name="Shinohara A."/>
            <person name="Yoshida Y."/>
            <person name="Fujiwara M."/>
            <person name="Mori M."/>
            <person name="Tomita M."/>
            <person name="Arakawa K."/>
        </authorList>
    </citation>
    <scope>NUCLEOTIDE SEQUENCE [LARGE SCALE GENOMIC DNA]</scope>
</reference>
<dbReference type="Proteomes" id="UP000499080">
    <property type="component" value="Unassembled WGS sequence"/>
</dbReference>
<proteinExistence type="predicted"/>
<dbReference type="OrthoDB" id="6432787at2759"/>
<dbReference type="EMBL" id="BGPR01082805">
    <property type="protein sequence ID" value="GBL88686.1"/>
    <property type="molecule type" value="Genomic_DNA"/>
</dbReference>
<sequence>MSGTMIQTLKEEDDSYMVQTEKPKIAPRLRFSIRPATEGDMPELKKIRRDMGIHDVPTVFQTFMKLDPEGLKIAVDETGNLRLVMFCLCGMPHLILHSVLQS</sequence>
<dbReference type="AlphaFoldDB" id="A0A4Y2BBL5"/>